<dbReference type="Proteomes" id="UP000008811">
    <property type="component" value="Chromosome"/>
</dbReference>
<sequence length="329" mass="36418">MSNDSEPTIPPTDGTGAENNNGDELLPVKAEELVQENSDAPEESSEIETFEAAEAAVGALTAKSEQTPATAEEADADQEQEAEGMGFIDHLEELRWRLIRAGIAFLVAAIASAFFSDYLVNDVLIGPLKKSGPDIHLQNLVPYGQLSLYFQVIFFSAFVLAFPFLVWQIWKFVEPGLHDTEKAASRFIILFISVCFFSGIAFGYFVFLPISLKFFAGFGSELITNNIAIQDYISFFMGTLLTTGLVFELPFLSYVLSKIGLLTPAFMRFYRRHAVVTMLVVAAIVTPSTDMVTQTVIAVPMILLYEISIYISAAVQKKRNKQQMQESQV</sequence>
<reference evidence="7" key="1">
    <citation type="submission" date="2008-06" db="EMBL/GenBank/DDBJ databases">
        <title>Complete sequence of Chlorobaculum parvum NCIB 8327.</title>
        <authorList>
            <consortium name="US DOE Joint Genome Institute"/>
            <person name="Lucas S."/>
            <person name="Copeland A."/>
            <person name="Lapidus A."/>
            <person name="Glavina del Rio T."/>
            <person name="Dalin E."/>
            <person name="Tice H."/>
            <person name="Bruce D."/>
            <person name="Goodwin L."/>
            <person name="Pitluck S."/>
            <person name="Schmutz J."/>
            <person name="Larimer F."/>
            <person name="Land M."/>
            <person name="Hauser L."/>
            <person name="Kyrpides N."/>
            <person name="Mikhailova N."/>
            <person name="Zhao F."/>
            <person name="Li T."/>
            <person name="Liu Z."/>
            <person name="Overmann J."/>
            <person name="Bryant D.A."/>
            <person name="Richardson P."/>
        </authorList>
    </citation>
    <scope>NUCLEOTIDE SEQUENCE [LARGE SCALE GENOMIC DNA]</scope>
    <source>
        <strain evidence="7">NCIB 8327</strain>
    </source>
</reference>
<dbReference type="GO" id="GO:0065002">
    <property type="term" value="P:intracellular protein transmembrane transport"/>
    <property type="evidence" value="ECO:0007669"/>
    <property type="project" value="TreeGrafter"/>
</dbReference>
<dbReference type="GO" id="GO:0043953">
    <property type="term" value="P:protein transport by the Tat complex"/>
    <property type="evidence" value="ECO:0007669"/>
    <property type="project" value="UniProtKB-UniRule"/>
</dbReference>
<dbReference type="RefSeq" id="WP_012502386.1">
    <property type="nucleotide sequence ID" value="NC_011027.1"/>
</dbReference>
<feature type="transmembrane region" description="Helical" evidence="5">
    <location>
        <begin position="148"/>
        <end position="167"/>
    </location>
</feature>
<dbReference type="AlphaFoldDB" id="B3QNQ0"/>
<feature type="transmembrane region" description="Helical" evidence="5">
    <location>
        <begin position="232"/>
        <end position="257"/>
    </location>
</feature>
<feature type="transmembrane region" description="Helical" evidence="5">
    <location>
        <begin position="295"/>
        <end position="315"/>
    </location>
</feature>
<keyword evidence="5" id="KW-0813">Transport</keyword>
<evidence type="ECO:0000256" key="4">
    <source>
        <dbReference type="ARBA" id="ARBA00023136"/>
    </source>
</evidence>
<organism evidence="7 8">
    <name type="scientific">Chlorobaculum parvum (strain DSM 263 / NCIMB 8327)</name>
    <name type="common">Chlorobium vibrioforme subsp. thiosulfatophilum</name>
    <dbReference type="NCBI Taxonomy" id="517417"/>
    <lineage>
        <taxon>Bacteria</taxon>
        <taxon>Pseudomonadati</taxon>
        <taxon>Chlorobiota</taxon>
        <taxon>Chlorobiia</taxon>
        <taxon>Chlorobiales</taxon>
        <taxon>Chlorobiaceae</taxon>
        <taxon>Chlorobaculum</taxon>
    </lineage>
</organism>
<evidence type="ECO:0000256" key="6">
    <source>
        <dbReference type="SAM" id="MobiDB-lite"/>
    </source>
</evidence>
<dbReference type="InterPro" id="IPR002033">
    <property type="entry name" value="TatC"/>
</dbReference>
<feature type="compositionally biased region" description="Low complexity" evidence="6">
    <location>
        <begin position="52"/>
        <end position="71"/>
    </location>
</feature>
<keyword evidence="5" id="KW-0997">Cell inner membrane</keyword>
<dbReference type="NCBIfam" id="TIGR00945">
    <property type="entry name" value="tatC"/>
    <property type="match status" value="1"/>
</dbReference>
<dbReference type="PRINTS" id="PR01840">
    <property type="entry name" value="TATCFAMILY"/>
</dbReference>
<comment type="function">
    <text evidence="5">Part of the twin-arginine translocation (Tat) system that transports large folded proteins containing a characteristic twin-arginine motif in their signal peptide across membranes.</text>
</comment>
<keyword evidence="5" id="KW-0653">Protein transport</keyword>
<keyword evidence="8" id="KW-1185">Reference proteome</keyword>
<accession>B3QNQ0</accession>
<feature type="transmembrane region" description="Helical" evidence="5">
    <location>
        <begin position="98"/>
        <end position="120"/>
    </location>
</feature>
<dbReference type="PANTHER" id="PTHR30371:SF0">
    <property type="entry name" value="SEC-INDEPENDENT PROTEIN TRANSLOCASE PROTEIN TATC, CHLOROPLASTIC-RELATED"/>
    <property type="match status" value="1"/>
</dbReference>
<keyword evidence="5" id="KW-0811">Translocation</keyword>
<comment type="subunit">
    <text evidence="5">Forms a complex with TatA.</text>
</comment>
<evidence type="ECO:0000313" key="7">
    <source>
        <dbReference type="EMBL" id="ACF11553.1"/>
    </source>
</evidence>
<evidence type="ECO:0000256" key="2">
    <source>
        <dbReference type="ARBA" id="ARBA00022692"/>
    </source>
</evidence>
<name>B3QNQ0_CHLP8</name>
<evidence type="ECO:0000313" key="8">
    <source>
        <dbReference type="Proteomes" id="UP000008811"/>
    </source>
</evidence>
<feature type="transmembrane region" description="Helical" evidence="5">
    <location>
        <begin position="187"/>
        <end position="212"/>
    </location>
</feature>
<dbReference type="PANTHER" id="PTHR30371">
    <property type="entry name" value="SEC-INDEPENDENT PROTEIN TRANSLOCASE PROTEIN TATC"/>
    <property type="match status" value="1"/>
</dbReference>
<comment type="similarity">
    <text evidence="5">Belongs to the TatC family.</text>
</comment>
<evidence type="ECO:0000256" key="1">
    <source>
        <dbReference type="ARBA" id="ARBA00004141"/>
    </source>
</evidence>
<comment type="subcellular location">
    <subcellularLocation>
        <location evidence="5">Cell inner membrane</location>
        <topology evidence="5">Multi-pass membrane protein</topology>
    </subcellularLocation>
    <subcellularLocation>
        <location evidence="1">Membrane</location>
        <topology evidence="1">Multi-pass membrane protein</topology>
    </subcellularLocation>
</comment>
<dbReference type="Pfam" id="PF00902">
    <property type="entry name" value="TatC"/>
    <property type="match status" value="1"/>
</dbReference>
<dbReference type="STRING" id="517417.Cpar_1147"/>
<dbReference type="GO" id="GO:0009977">
    <property type="term" value="F:proton motive force dependent protein transmembrane transporter activity"/>
    <property type="evidence" value="ECO:0007669"/>
    <property type="project" value="TreeGrafter"/>
</dbReference>
<keyword evidence="4 5" id="KW-0472">Membrane</keyword>
<dbReference type="GO" id="GO:0033281">
    <property type="term" value="C:TAT protein transport complex"/>
    <property type="evidence" value="ECO:0007669"/>
    <property type="project" value="UniProtKB-UniRule"/>
</dbReference>
<feature type="compositionally biased region" description="Acidic residues" evidence="6">
    <location>
        <begin position="39"/>
        <end position="51"/>
    </location>
</feature>
<gene>
    <name evidence="5" type="primary">tatC</name>
    <name evidence="7" type="ordered locus">Cpar_1147</name>
</gene>
<dbReference type="eggNOG" id="COG0805">
    <property type="taxonomic scope" value="Bacteria"/>
</dbReference>
<proteinExistence type="inferred from homology"/>
<feature type="region of interest" description="Disordered" evidence="6">
    <location>
        <begin position="1"/>
        <end position="80"/>
    </location>
</feature>
<dbReference type="KEGG" id="cpc:Cpar_1147"/>
<dbReference type="HAMAP" id="MF_00902">
    <property type="entry name" value="TatC"/>
    <property type="match status" value="1"/>
</dbReference>
<keyword evidence="5" id="KW-1003">Cell membrane</keyword>
<evidence type="ECO:0000256" key="5">
    <source>
        <dbReference type="HAMAP-Rule" id="MF_00902"/>
    </source>
</evidence>
<keyword evidence="2 5" id="KW-0812">Transmembrane</keyword>
<keyword evidence="3 5" id="KW-1133">Transmembrane helix</keyword>
<dbReference type="HOGENOM" id="CLU_031942_3_2_10"/>
<evidence type="ECO:0000256" key="3">
    <source>
        <dbReference type="ARBA" id="ARBA00022989"/>
    </source>
</evidence>
<feature type="transmembrane region" description="Helical" evidence="5">
    <location>
        <begin position="269"/>
        <end position="289"/>
    </location>
</feature>
<protein>
    <recommendedName>
        <fullName evidence="5">Sec-independent protein translocase protein TatC</fullName>
    </recommendedName>
</protein>
<dbReference type="EMBL" id="CP001099">
    <property type="protein sequence ID" value="ACF11553.1"/>
    <property type="molecule type" value="Genomic_DNA"/>
</dbReference>